<reference evidence="2 3" key="1">
    <citation type="submission" date="2016-01" db="EMBL/GenBank/DDBJ databases">
        <title>High potential of lignocellulose degradation of a new Verrucomicrobia species.</title>
        <authorList>
            <person name="Wang Y."/>
            <person name="Shi Y."/>
            <person name="Qiu Z."/>
            <person name="Liu S."/>
            <person name="Yang H."/>
        </authorList>
    </citation>
    <scope>NUCLEOTIDE SEQUENCE [LARGE SCALE GENOMIC DNA]</scope>
    <source>
        <strain evidence="2 3">TSB47</strain>
    </source>
</reference>
<dbReference type="Pfam" id="PF07929">
    <property type="entry name" value="PRiA4_ORF3"/>
    <property type="match status" value="1"/>
</dbReference>
<dbReference type="InterPro" id="IPR024047">
    <property type="entry name" value="MM3350-like_sf"/>
</dbReference>
<evidence type="ECO:0000313" key="2">
    <source>
        <dbReference type="EMBL" id="OAM88708.1"/>
    </source>
</evidence>
<accession>A0A178IG56</accession>
<sequence length="196" mass="22187">MLDGQPGGSGKKKSAEKVFSLLVTVRDCQPSIWRRLLVRESMWLSQLHDALQVALDWYDYQTHCFTIDDMRLGNPVRVEGQAIDDDRDATLVDLDLGARGAFLYEYFFGEGWRVDIKVEKTLASEKSVTYPACIAGERAGPPEDCGGVEAYHDMLACIKEPHTDIGREWIEWLGPDYDSERCDLAKINEALKSLRK</sequence>
<protein>
    <recommendedName>
        <fullName evidence="1">Plasmid pRiA4b Orf3-like domain-containing protein</fullName>
    </recommendedName>
</protein>
<dbReference type="SUPFAM" id="SSF159941">
    <property type="entry name" value="MM3350-like"/>
    <property type="match status" value="1"/>
</dbReference>
<feature type="domain" description="Plasmid pRiA4b Orf3-like" evidence="1">
    <location>
        <begin position="18"/>
        <end position="185"/>
    </location>
</feature>
<keyword evidence="3" id="KW-1185">Reference proteome</keyword>
<dbReference type="Proteomes" id="UP000078486">
    <property type="component" value="Unassembled WGS sequence"/>
</dbReference>
<name>A0A178IG56_9BACT</name>
<proteinExistence type="predicted"/>
<gene>
    <name evidence="2" type="ORF">AW736_15895</name>
</gene>
<evidence type="ECO:0000259" key="1">
    <source>
        <dbReference type="Pfam" id="PF07929"/>
    </source>
</evidence>
<dbReference type="InterPro" id="IPR012912">
    <property type="entry name" value="Plasmid_pRiA4b_Orf3-like"/>
</dbReference>
<dbReference type="AlphaFoldDB" id="A0A178IG56"/>
<comment type="caution">
    <text evidence="2">The sequence shown here is derived from an EMBL/GenBank/DDBJ whole genome shotgun (WGS) entry which is preliminary data.</text>
</comment>
<evidence type="ECO:0000313" key="3">
    <source>
        <dbReference type="Proteomes" id="UP000078486"/>
    </source>
</evidence>
<dbReference type="PANTHER" id="PTHR41878:SF1">
    <property type="entry name" value="TNPR PROTEIN"/>
    <property type="match status" value="1"/>
</dbReference>
<dbReference type="STRING" id="1184151.AW736_15895"/>
<organism evidence="2 3">
    <name type="scientific">Termitidicoccus mucosus</name>
    <dbReference type="NCBI Taxonomy" id="1184151"/>
    <lineage>
        <taxon>Bacteria</taxon>
        <taxon>Pseudomonadati</taxon>
        <taxon>Verrucomicrobiota</taxon>
        <taxon>Opitutia</taxon>
        <taxon>Opitutales</taxon>
        <taxon>Opitutaceae</taxon>
        <taxon>Termitidicoccus</taxon>
    </lineage>
</organism>
<dbReference type="Gene3D" id="3.10.290.30">
    <property type="entry name" value="MM3350-like"/>
    <property type="match status" value="1"/>
</dbReference>
<dbReference type="PANTHER" id="PTHR41878">
    <property type="entry name" value="LEXA REPRESSOR-RELATED"/>
    <property type="match status" value="1"/>
</dbReference>
<dbReference type="EMBL" id="LRRQ01000125">
    <property type="protein sequence ID" value="OAM88708.1"/>
    <property type="molecule type" value="Genomic_DNA"/>
</dbReference>